<protein>
    <submittedName>
        <fullName evidence="1">Uncharacterized protein</fullName>
    </submittedName>
</protein>
<name>A0AAQ3T2E1_PASNO</name>
<proteinExistence type="predicted"/>
<accession>A0AAQ3T2E1</accession>
<dbReference type="PANTHER" id="PTHR31973">
    <property type="entry name" value="POLYPROTEIN, PUTATIVE-RELATED"/>
    <property type="match status" value="1"/>
</dbReference>
<gene>
    <name evidence="1" type="ORF">U9M48_014304</name>
</gene>
<keyword evidence="2" id="KW-1185">Reference proteome</keyword>
<dbReference type="PANTHER" id="PTHR31973:SF187">
    <property type="entry name" value="MUTATOR TRANSPOSASE MUDRA PROTEIN"/>
    <property type="match status" value="1"/>
</dbReference>
<evidence type="ECO:0000313" key="1">
    <source>
        <dbReference type="EMBL" id="WVZ64835.1"/>
    </source>
</evidence>
<dbReference type="EMBL" id="CP144747">
    <property type="protein sequence ID" value="WVZ64835.1"/>
    <property type="molecule type" value="Genomic_DNA"/>
</dbReference>
<dbReference type="AlphaFoldDB" id="A0AAQ3T2E1"/>
<organism evidence="1 2">
    <name type="scientific">Paspalum notatum var. saurae</name>
    <dbReference type="NCBI Taxonomy" id="547442"/>
    <lineage>
        <taxon>Eukaryota</taxon>
        <taxon>Viridiplantae</taxon>
        <taxon>Streptophyta</taxon>
        <taxon>Embryophyta</taxon>
        <taxon>Tracheophyta</taxon>
        <taxon>Spermatophyta</taxon>
        <taxon>Magnoliopsida</taxon>
        <taxon>Liliopsida</taxon>
        <taxon>Poales</taxon>
        <taxon>Poaceae</taxon>
        <taxon>PACMAD clade</taxon>
        <taxon>Panicoideae</taxon>
        <taxon>Andropogonodae</taxon>
        <taxon>Paspaleae</taxon>
        <taxon>Paspalinae</taxon>
        <taxon>Paspalum</taxon>
    </lineage>
</organism>
<sequence>MYALKERKVVNFVKDEGYRVRAKCDLLFHLPPLPIEERWQIASSSEHCCPPRRDNNKLPWPRKVLGLDGCFFKGCTNGELSLGRDANNRCLCFGLQKETKESWDWSAHFRFTSCGWGRNHYLPGRDFQKLLRSGHLDDRNCARHVYANWRKKFKKKDFQKKWWRVAKSSCTLFNHNKALLAQHTASRALMNSAPEDY</sequence>
<reference evidence="1 2" key="1">
    <citation type="submission" date="2024-02" db="EMBL/GenBank/DDBJ databases">
        <title>High-quality chromosome-scale genome assembly of Pensacola bahiagrass (Paspalum notatum Flugge var. saurae).</title>
        <authorList>
            <person name="Vega J.M."/>
            <person name="Podio M."/>
            <person name="Orjuela J."/>
            <person name="Siena L.A."/>
            <person name="Pessino S.C."/>
            <person name="Combes M.C."/>
            <person name="Mariac C."/>
            <person name="Albertini E."/>
            <person name="Pupilli F."/>
            <person name="Ortiz J.P.A."/>
            <person name="Leblanc O."/>
        </authorList>
    </citation>
    <scope>NUCLEOTIDE SEQUENCE [LARGE SCALE GENOMIC DNA]</scope>
    <source>
        <strain evidence="1">R1</strain>
        <tissue evidence="1">Leaf</tissue>
    </source>
</reference>
<dbReference type="Proteomes" id="UP001341281">
    <property type="component" value="Chromosome 03"/>
</dbReference>
<evidence type="ECO:0000313" key="2">
    <source>
        <dbReference type="Proteomes" id="UP001341281"/>
    </source>
</evidence>